<sequence>MNDWEYEYDGLNRLVAATSVFELDYIYDALGNRAQQTENTVTPSYTYNNMMRLTSKTVAEY</sequence>
<evidence type="ECO:0000313" key="1">
    <source>
        <dbReference type="EMBL" id="KYC52331.1"/>
    </source>
</evidence>
<organism evidence="1 2">
    <name type="scientific">Candidatus Methanofastidiosum methylothiophilum</name>
    <dbReference type="NCBI Taxonomy" id="1705564"/>
    <lineage>
        <taxon>Archaea</taxon>
        <taxon>Methanobacteriati</taxon>
        <taxon>Methanobacteriota</taxon>
        <taxon>Stenosarchaea group</taxon>
        <taxon>Candidatus Methanofastidiosia</taxon>
        <taxon>Candidatus Methanofastidiosales</taxon>
        <taxon>Candidatus Methanofastidiosaceae</taxon>
        <taxon>Candidatus Methanofastidiosum</taxon>
    </lineage>
</organism>
<dbReference type="Gene3D" id="2.180.10.10">
    <property type="entry name" value="RHS repeat-associated core"/>
    <property type="match status" value="1"/>
</dbReference>
<dbReference type="EMBL" id="LNGD01000034">
    <property type="protein sequence ID" value="KYC52331.1"/>
    <property type="molecule type" value="Genomic_DNA"/>
</dbReference>
<accession>A0A150J550</accession>
<protein>
    <submittedName>
        <fullName evidence="1">RHS Repeat protein</fullName>
    </submittedName>
</protein>
<name>A0A150J550_9EURY</name>
<dbReference type="AlphaFoldDB" id="A0A150J550"/>
<gene>
    <name evidence="1" type="ORF">AMQ74_00773</name>
</gene>
<comment type="caution">
    <text evidence="1">The sequence shown here is derived from an EMBL/GenBank/DDBJ whole genome shotgun (WGS) entry which is preliminary data.</text>
</comment>
<evidence type="ECO:0000313" key="2">
    <source>
        <dbReference type="Proteomes" id="UP000075578"/>
    </source>
</evidence>
<reference evidence="1 2" key="1">
    <citation type="journal article" date="2016" name="ISME J.">
        <title>Chasing the elusive Euryarchaeota class WSA2: genomes reveal a uniquely fastidious methyl-reducing methanogen.</title>
        <authorList>
            <person name="Nobu M.K."/>
            <person name="Narihiro T."/>
            <person name="Kuroda K."/>
            <person name="Mei R."/>
            <person name="Liu W.T."/>
        </authorList>
    </citation>
    <scope>NUCLEOTIDE SEQUENCE [LARGE SCALE GENOMIC DNA]</scope>
    <source>
        <strain evidence="1">U1lsi0528_Bin089</strain>
    </source>
</reference>
<proteinExistence type="predicted"/>
<dbReference type="Proteomes" id="UP000075578">
    <property type="component" value="Unassembled WGS sequence"/>
</dbReference>